<reference evidence="1" key="2">
    <citation type="submission" date="2013-05" db="EMBL/GenBank/DDBJ databases">
        <authorList>
            <person name="Carter J.-M."/>
            <person name="Baker S.C."/>
            <person name="Pink R."/>
            <person name="Carter D.R.F."/>
            <person name="Collins A."/>
            <person name="Tomlin J."/>
            <person name="Gibbs M."/>
            <person name="Breuker C.J."/>
        </authorList>
    </citation>
    <scope>NUCLEOTIDE SEQUENCE</scope>
    <source>
        <tissue evidence="1">Ovary</tissue>
    </source>
</reference>
<accession>S4P353</accession>
<dbReference type="AlphaFoldDB" id="S4P353"/>
<reference evidence="1" key="1">
    <citation type="journal article" date="2013" name="BMC Genomics">
        <title>Unscrambling butterfly oogenesis.</title>
        <authorList>
            <person name="Carter J.M."/>
            <person name="Baker S.C."/>
            <person name="Pink R."/>
            <person name="Carter D.R."/>
            <person name="Collins A."/>
            <person name="Tomlin J."/>
            <person name="Gibbs M."/>
            <person name="Breuker C.J."/>
        </authorList>
    </citation>
    <scope>NUCLEOTIDE SEQUENCE</scope>
    <source>
        <tissue evidence="1">Ovary</tissue>
    </source>
</reference>
<proteinExistence type="predicted"/>
<protein>
    <submittedName>
        <fullName evidence="1">Uncharacterized protein</fullName>
    </submittedName>
</protein>
<name>S4P353_9NEOP</name>
<evidence type="ECO:0000313" key="1">
    <source>
        <dbReference type="EMBL" id="JAA85961.1"/>
    </source>
</evidence>
<sequence length="82" mass="9124">MTGLLISFSLSFSRVEFISFDKLFALIRFLLSSPFGIIVSTELFSGIPYSAKSFAAFEFGSLVSFALSLRLHILSPQQFVFS</sequence>
<feature type="non-terminal residue" evidence="1">
    <location>
        <position position="82"/>
    </location>
</feature>
<dbReference type="EMBL" id="GAIX01006599">
    <property type="protein sequence ID" value="JAA85961.1"/>
    <property type="molecule type" value="Transcribed_RNA"/>
</dbReference>
<organism evidence="1">
    <name type="scientific">Pararge aegeria</name>
    <name type="common">speckled wood butterfly</name>
    <dbReference type="NCBI Taxonomy" id="116150"/>
    <lineage>
        <taxon>Eukaryota</taxon>
        <taxon>Metazoa</taxon>
        <taxon>Ecdysozoa</taxon>
        <taxon>Arthropoda</taxon>
        <taxon>Hexapoda</taxon>
        <taxon>Insecta</taxon>
        <taxon>Pterygota</taxon>
        <taxon>Neoptera</taxon>
        <taxon>Endopterygota</taxon>
        <taxon>Lepidoptera</taxon>
        <taxon>Glossata</taxon>
        <taxon>Ditrysia</taxon>
        <taxon>Papilionoidea</taxon>
        <taxon>Nymphalidae</taxon>
        <taxon>Satyrinae</taxon>
        <taxon>Satyrini</taxon>
        <taxon>Parargina</taxon>
        <taxon>Pararge</taxon>
    </lineage>
</organism>